<dbReference type="InterPro" id="IPR008803">
    <property type="entry name" value="RHD3/Sey1"/>
</dbReference>
<evidence type="ECO:0000256" key="5">
    <source>
        <dbReference type="ARBA" id="ARBA00022989"/>
    </source>
</evidence>
<feature type="topological domain" description="Lumenal" evidence="8">
    <location>
        <begin position="702"/>
        <end position="704"/>
    </location>
</feature>
<sequence>MSTDVLVPDVDYGDGEHTSSEALKKKWLTLDPEDPRLQAVNEEQEFTPFLLDYMRDKWHVTDQGFDYNVVAVFGSQSTGKSTLLNRLFGTNFDVMNETARQQTTKGIWVSKAADRSLLVLDVEGTDGRERGEDQDFERKSALFSLAIAEVLIINMWEHQVGLYNGANMGLLKTVFEVNLQLFQQKGSPKTCLFFVIRDFTGATPMENLQATLMKDLEKIWAGLVKPAGKESSSIGDFFEFNFAGLPHKIYARESFEAEAQKLKNRFYDKQDPAFTFKPVFHKHIPADGFPKFAESIWEKIVSNRDLDLPTQQQLLAQYRCDEIMRVVYEGFNDNIKGYRSQLEAGKVLEEMGRETEQYYRKALEAFDKDGSRYNKEVYEKKRAEFVDKMATALHVYYVQQLRNLHKRALNLFNEKLTESLKADDSDFARKLNDAREQAEAYYRSVEEGTRLKDANWSSDEYFFQFKTEIDEIAARKRTEAMERIVKSLERFIAGNLTEPIEVLLNDGPIDVWTRIIDAFNDTIVEAEEKLRKRLSGFNSSEQEVAASVQDMKMEAWGILQKTIHDEFADVKVIERLRHKFEGKFRYDEAGLPRVWKPGDDIDGQFSKARDEADNLSVLYSKIDVPLSKLDSAITEDERFDPHSMVVLSPAKLQTLRDRFKREADLLFVEAKRSIVVTTAKIPMWFVVMTAVLGWNEFVAVLSNPLYFLMLIILAAVAYATWYTGMAKPAFNVARATVREAAKEAGKRLKEKGVDVDGFMDGSLIRNGTTLAATATSEGVKRLQRELARSSSSPAAYGNRWPTENDGDAVEMVPAAGRSAESVSGRRRTTRENDCANE</sequence>
<keyword evidence="14" id="KW-1185">Reference proteome</keyword>
<dbReference type="OrthoDB" id="1597724at2759"/>
<dbReference type="GeneID" id="27689413"/>
<dbReference type="FunFam" id="3.40.50.300:FF:000727">
    <property type="entry name" value="Protein SEY1 homolog"/>
    <property type="match status" value="1"/>
</dbReference>
<dbReference type="InterPro" id="IPR003660">
    <property type="entry name" value="HAMP_dom"/>
</dbReference>
<evidence type="ECO:0000256" key="4">
    <source>
        <dbReference type="ARBA" id="ARBA00022824"/>
    </source>
</evidence>
<reference evidence="13 14" key="1">
    <citation type="submission" date="2009-08" db="EMBL/GenBank/DDBJ databases">
        <title>The Genome Sequence of Spizellomyces punctatus strain DAOM BR117.</title>
        <authorList>
            <consortium name="The Broad Institute Genome Sequencing Platform"/>
            <person name="Russ C."/>
            <person name="Cuomo C."/>
            <person name="Shea T."/>
            <person name="Young S.K."/>
            <person name="Zeng Q."/>
            <person name="Koehrsen M."/>
            <person name="Haas B."/>
            <person name="Borodovsky M."/>
            <person name="Guigo R."/>
            <person name="Alvarado L."/>
            <person name="Berlin A."/>
            <person name="Bochicchio J."/>
            <person name="Borenstein D."/>
            <person name="Chapman S."/>
            <person name="Chen Z."/>
            <person name="Engels R."/>
            <person name="Freedman E."/>
            <person name="Gellesch M."/>
            <person name="Goldberg J."/>
            <person name="Griggs A."/>
            <person name="Gujja S."/>
            <person name="Heiman D."/>
            <person name="Hepburn T."/>
            <person name="Howarth C."/>
            <person name="Jen D."/>
            <person name="Larson L."/>
            <person name="Lewis B."/>
            <person name="Mehta T."/>
            <person name="Park D."/>
            <person name="Pearson M."/>
            <person name="Roberts A."/>
            <person name="Saif S."/>
            <person name="Shenoy N."/>
            <person name="Sisk P."/>
            <person name="Stolte C."/>
            <person name="Sykes S."/>
            <person name="Thomson T."/>
            <person name="Walk T."/>
            <person name="White J."/>
            <person name="Yandava C."/>
            <person name="Burger G."/>
            <person name="Gray M.W."/>
            <person name="Holland P.W.H."/>
            <person name="King N."/>
            <person name="Lang F.B.F."/>
            <person name="Roger A.J."/>
            <person name="Ruiz-Trillo I."/>
            <person name="Lander E."/>
            <person name="Nusbaum C."/>
        </authorList>
    </citation>
    <scope>NUCLEOTIDE SEQUENCE [LARGE SCALE GENOMIC DNA]</scope>
    <source>
        <strain evidence="13 14">DAOM BR117</strain>
    </source>
</reference>
<dbReference type="InterPro" id="IPR030386">
    <property type="entry name" value="G_GB1_RHD3_dom"/>
</dbReference>
<dbReference type="GO" id="GO:0032541">
    <property type="term" value="C:cortical endoplasmic reticulum"/>
    <property type="evidence" value="ECO:0007669"/>
    <property type="project" value="EnsemblFungi"/>
</dbReference>
<dbReference type="eggNOG" id="KOG2203">
    <property type="taxonomic scope" value="Eukaryota"/>
</dbReference>
<dbReference type="InterPro" id="IPR046758">
    <property type="entry name" value="Sey1/RHD3-like_3HB"/>
</dbReference>
<feature type="topological domain" description="Cytoplasmic" evidence="8">
    <location>
        <begin position="726"/>
        <end position="837"/>
    </location>
</feature>
<keyword evidence="3 8" id="KW-0378">Hydrolase</keyword>
<dbReference type="GO" id="GO:0005525">
    <property type="term" value="F:GTP binding"/>
    <property type="evidence" value="ECO:0007669"/>
    <property type="project" value="UniProtKB-UniRule"/>
</dbReference>
<dbReference type="InParanoid" id="A0A0L0HC65"/>
<evidence type="ECO:0000259" key="11">
    <source>
        <dbReference type="PROSITE" id="PS50885"/>
    </source>
</evidence>
<keyword evidence="2 8" id="KW-0547">Nucleotide-binding</keyword>
<evidence type="ECO:0000256" key="10">
    <source>
        <dbReference type="SAM" id="Phobius"/>
    </source>
</evidence>
<dbReference type="GO" id="GO:0016320">
    <property type="term" value="P:endoplasmic reticulum membrane fusion"/>
    <property type="evidence" value="ECO:0007669"/>
    <property type="project" value="EnsemblFungi"/>
</dbReference>
<dbReference type="GO" id="GO:0003924">
    <property type="term" value="F:GTPase activity"/>
    <property type="evidence" value="ECO:0007669"/>
    <property type="project" value="UniProtKB-UniRule"/>
</dbReference>
<accession>A0A0L0HC65</accession>
<evidence type="ECO:0000256" key="6">
    <source>
        <dbReference type="ARBA" id="ARBA00023134"/>
    </source>
</evidence>
<keyword evidence="1 8" id="KW-0812">Transmembrane</keyword>
<dbReference type="Pfam" id="PF20428">
    <property type="entry name" value="Sey1_3HB"/>
    <property type="match status" value="1"/>
</dbReference>
<dbReference type="Gene3D" id="3.40.50.300">
    <property type="entry name" value="P-loop containing nucleotide triphosphate hydrolases"/>
    <property type="match status" value="1"/>
</dbReference>
<evidence type="ECO:0000256" key="9">
    <source>
        <dbReference type="SAM" id="MobiDB-lite"/>
    </source>
</evidence>
<keyword evidence="4 8" id="KW-0256">Endoplasmic reticulum</keyword>
<dbReference type="FunCoup" id="A0A0L0HC65">
    <property type="interactions" value="141"/>
</dbReference>
<feature type="domain" description="HAMP" evidence="11">
    <location>
        <begin position="475"/>
        <end position="531"/>
    </location>
</feature>
<evidence type="ECO:0000259" key="12">
    <source>
        <dbReference type="PROSITE" id="PS51715"/>
    </source>
</evidence>
<dbReference type="PANTHER" id="PTHR45923">
    <property type="entry name" value="PROTEIN SEY1"/>
    <property type="match status" value="1"/>
</dbReference>
<feature type="topological domain" description="Cytoplasmic" evidence="8">
    <location>
        <begin position="1"/>
        <end position="680"/>
    </location>
</feature>
<dbReference type="GO" id="GO:0048309">
    <property type="term" value="P:endoplasmic reticulum inheritance"/>
    <property type="evidence" value="ECO:0007669"/>
    <property type="project" value="EnsemblFungi"/>
</dbReference>
<keyword evidence="7 8" id="KW-0472">Membrane</keyword>
<dbReference type="SUPFAM" id="SSF52540">
    <property type="entry name" value="P-loop containing nucleoside triphosphate hydrolases"/>
    <property type="match status" value="1"/>
</dbReference>
<feature type="region of interest" description="Disordered" evidence="9">
    <location>
        <begin position="790"/>
        <end position="837"/>
    </location>
</feature>
<dbReference type="PROSITE" id="PS51715">
    <property type="entry name" value="G_GB1_RHD3"/>
    <property type="match status" value="1"/>
</dbReference>
<feature type="binding site" evidence="8">
    <location>
        <begin position="74"/>
        <end position="81"/>
    </location>
    <ligand>
        <name>GTP</name>
        <dbReference type="ChEBI" id="CHEBI:37565"/>
    </ligand>
</feature>
<evidence type="ECO:0000256" key="7">
    <source>
        <dbReference type="ARBA" id="ARBA00023136"/>
    </source>
</evidence>
<gene>
    <name evidence="8" type="primary">SEY1</name>
    <name evidence="13" type="ORF">SPPG_06081</name>
</gene>
<evidence type="ECO:0000256" key="2">
    <source>
        <dbReference type="ARBA" id="ARBA00022741"/>
    </source>
</evidence>
<dbReference type="InterPro" id="IPR027417">
    <property type="entry name" value="P-loop_NTPase"/>
</dbReference>
<organism evidence="13 14">
    <name type="scientific">Spizellomyces punctatus (strain DAOM BR117)</name>
    <dbReference type="NCBI Taxonomy" id="645134"/>
    <lineage>
        <taxon>Eukaryota</taxon>
        <taxon>Fungi</taxon>
        <taxon>Fungi incertae sedis</taxon>
        <taxon>Chytridiomycota</taxon>
        <taxon>Chytridiomycota incertae sedis</taxon>
        <taxon>Chytridiomycetes</taxon>
        <taxon>Spizellomycetales</taxon>
        <taxon>Spizellomycetaceae</taxon>
        <taxon>Spizellomyces</taxon>
    </lineage>
</organism>
<dbReference type="EMBL" id="KQ257460">
    <property type="protein sequence ID" value="KNC98373.1"/>
    <property type="molecule type" value="Genomic_DNA"/>
</dbReference>
<feature type="transmembrane region" description="Helical" evidence="10">
    <location>
        <begin position="705"/>
        <end position="724"/>
    </location>
</feature>
<proteinExistence type="inferred from homology"/>
<evidence type="ECO:0000256" key="3">
    <source>
        <dbReference type="ARBA" id="ARBA00022801"/>
    </source>
</evidence>
<protein>
    <submittedName>
        <fullName evidence="13">Uncharacterized protein</fullName>
    </submittedName>
</protein>
<name>A0A0L0HC65_SPIPD</name>
<evidence type="ECO:0000256" key="1">
    <source>
        <dbReference type="ARBA" id="ARBA00022692"/>
    </source>
</evidence>
<comment type="similarity">
    <text evidence="8">Belongs to the TRAFAC class dynamin-like GTPase superfamily. GB1/RHD3 GTPase family. RHD3 subfamily.</text>
</comment>
<dbReference type="STRING" id="645134.A0A0L0HC65"/>
<dbReference type="PROSITE" id="PS50885">
    <property type="entry name" value="HAMP"/>
    <property type="match status" value="1"/>
</dbReference>
<dbReference type="HAMAP" id="MF_03109">
    <property type="entry name" value="Sey1"/>
    <property type="match status" value="1"/>
</dbReference>
<dbReference type="AlphaFoldDB" id="A0A0L0HC65"/>
<dbReference type="RefSeq" id="XP_016606413.1">
    <property type="nucleotide sequence ID" value="XM_016754286.1"/>
</dbReference>
<comment type="subcellular location">
    <subcellularLocation>
        <location evidence="8">Endoplasmic reticulum membrane</location>
        <topology evidence="8">Multi-pass membrane protein</topology>
    </subcellularLocation>
    <text evidence="8">Enriched in the cortical ER. Concentrated in punctae along the ER tubules.</text>
</comment>
<keyword evidence="5 8" id="KW-1133">Transmembrane helix</keyword>
<feature type="domain" description="GB1/RHD3-type G" evidence="12">
    <location>
        <begin position="64"/>
        <end position="283"/>
    </location>
</feature>
<dbReference type="GO" id="GO:0007165">
    <property type="term" value="P:signal transduction"/>
    <property type="evidence" value="ECO:0007669"/>
    <property type="project" value="InterPro"/>
</dbReference>
<dbReference type="Pfam" id="PF05879">
    <property type="entry name" value="RHD3_GTPase"/>
    <property type="match status" value="1"/>
</dbReference>
<dbReference type="OMA" id="PIIKMTE"/>
<feature type="transmembrane region" description="Helical" evidence="10">
    <location>
        <begin position="681"/>
        <end position="698"/>
    </location>
</feature>
<evidence type="ECO:0000313" key="13">
    <source>
        <dbReference type="EMBL" id="KNC98373.1"/>
    </source>
</evidence>
<evidence type="ECO:0000256" key="8">
    <source>
        <dbReference type="HAMAP-Rule" id="MF_03109"/>
    </source>
</evidence>
<keyword evidence="6 8" id="KW-0342">GTP-binding</keyword>
<evidence type="ECO:0000313" key="14">
    <source>
        <dbReference type="Proteomes" id="UP000053201"/>
    </source>
</evidence>
<dbReference type="VEuPathDB" id="FungiDB:SPPG_06081"/>
<dbReference type="CDD" id="cd01851">
    <property type="entry name" value="GBP"/>
    <property type="match status" value="1"/>
</dbReference>
<dbReference type="PANTHER" id="PTHR45923:SF2">
    <property type="entry name" value="PROTEIN SEY1"/>
    <property type="match status" value="1"/>
</dbReference>
<dbReference type="GO" id="GO:0005789">
    <property type="term" value="C:endoplasmic reticulum membrane"/>
    <property type="evidence" value="ECO:0007669"/>
    <property type="project" value="UniProtKB-SubCell"/>
</dbReference>
<dbReference type="Proteomes" id="UP000053201">
    <property type="component" value="Unassembled WGS sequence"/>
</dbReference>